<evidence type="ECO:0000256" key="1">
    <source>
        <dbReference type="SAM" id="MobiDB-lite"/>
    </source>
</evidence>
<dbReference type="EMBL" id="JBCAWK010000003">
    <property type="protein sequence ID" value="KAK8864476.1"/>
    <property type="molecule type" value="Genomic_DNA"/>
</dbReference>
<dbReference type="GO" id="GO:0003841">
    <property type="term" value="F:1-acylglycerol-3-phosphate O-acyltransferase activity"/>
    <property type="evidence" value="ECO:0007669"/>
    <property type="project" value="TreeGrafter"/>
</dbReference>
<proteinExistence type="predicted"/>
<evidence type="ECO:0000313" key="3">
    <source>
        <dbReference type="EMBL" id="KAK8864476.1"/>
    </source>
</evidence>
<keyword evidence="4" id="KW-1185">Reference proteome</keyword>
<feature type="region of interest" description="Disordered" evidence="1">
    <location>
        <begin position="95"/>
        <end position="186"/>
    </location>
</feature>
<dbReference type="AlphaFoldDB" id="A0AAW0Z316"/>
<dbReference type="GO" id="GO:0016020">
    <property type="term" value="C:membrane"/>
    <property type="evidence" value="ECO:0007669"/>
    <property type="project" value="TreeGrafter"/>
</dbReference>
<organism evidence="3 4">
    <name type="scientific">Kwoniella newhampshirensis</name>
    <dbReference type="NCBI Taxonomy" id="1651941"/>
    <lineage>
        <taxon>Eukaryota</taxon>
        <taxon>Fungi</taxon>
        <taxon>Dikarya</taxon>
        <taxon>Basidiomycota</taxon>
        <taxon>Agaricomycotina</taxon>
        <taxon>Tremellomycetes</taxon>
        <taxon>Tremellales</taxon>
        <taxon>Cryptococcaceae</taxon>
        <taxon>Kwoniella</taxon>
    </lineage>
</organism>
<dbReference type="PANTHER" id="PTHR13906:SF4">
    <property type="entry name" value="LYSOPHOSPHOLIPID ACYLTRANSFERASE 6"/>
    <property type="match status" value="1"/>
</dbReference>
<feature type="compositionally biased region" description="Pro residues" evidence="1">
    <location>
        <begin position="112"/>
        <end position="127"/>
    </location>
</feature>
<dbReference type="KEGG" id="kne:92178985"/>
<gene>
    <name evidence="3" type="ORF">IAR55_001726</name>
</gene>
<dbReference type="GO" id="GO:0046474">
    <property type="term" value="P:glycerophospholipid biosynthetic process"/>
    <property type="evidence" value="ECO:0007669"/>
    <property type="project" value="TreeGrafter"/>
</dbReference>
<feature type="compositionally biased region" description="Basic and acidic residues" evidence="1">
    <location>
        <begin position="135"/>
        <end position="145"/>
    </location>
</feature>
<dbReference type="InterPro" id="IPR049941">
    <property type="entry name" value="LPLAT_7/PORCN-like"/>
</dbReference>
<protein>
    <submittedName>
        <fullName evidence="3">Uncharacterized protein</fullName>
    </submittedName>
</protein>
<dbReference type="RefSeq" id="XP_066804772.1">
    <property type="nucleotide sequence ID" value="XM_066944849.1"/>
</dbReference>
<feature type="transmembrane region" description="Helical" evidence="2">
    <location>
        <begin position="69"/>
        <end position="88"/>
    </location>
</feature>
<dbReference type="GO" id="GO:0005783">
    <property type="term" value="C:endoplasmic reticulum"/>
    <property type="evidence" value="ECO:0007669"/>
    <property type="project" value="TreeGrafter"/>
</dbReference>
<dbReference type="Proteomes" id="UP001388673">
    <property type="component" value="Unassembled WGS sequence"/>
</dbReference>
<feature type="transmembrane region" description="Helical" evidence="2">
    <location>
        <begin position="37"/>
        <end position="57"/>
    </location>
</feature>
<sequence length="186" mass="20997">MGGFLTSLGRQFRRYVRPYFLPKDESSSKLPKRFYDITGWIMVQTNLNYIVAPFLLLRLKSSILAWHRMYWYSPILVAVTMAFFSAGGRRRLKRGLDKQIPRSNPPSFKISPPSPAALPKDAPPPPDAPEDERDSSDLRWVKHALDNPSYQDGGEGVGMGVSIPDEWMESAQGTPVSERGDPMKVE</sequence>
<comment type="caution">
    <text evidence="3">The sequence shown here is derived from an EMBL/GenBank/DDBJ whole genome shotgun (WGS) entry which is preliminary data.</text>
</comment>
<keyword evidence="2" id="KW-0812">Transmembrane</keyword>
<keyword evidence="2" id="KW-1133">Transmembrane helix</keyword>
<dbReference type="GO" id="GO:0047184">
    <property type="term" value="F:1-acylglycerophosphocholine O-acyltransferase activity"/>
    <property type="evidence" value="ECO:0007669"/>
    <property type="project" value="TreeGrafter"/>
</dbReference>
<dbReference type="GeneID" id="92178985"/>
<evidence type="ECO:0000313" key="4">
    <source>
        <dbReference type="Proteomes" id="UP001388673"/>
    </source>
</evidence>
<dbReference type="GO" id="GO:0030258">
    <property type="term" value="P:lipid modification"/>
    <property type="evidence" value="ECO:0007669"/>
    <property type="project" value="TreeGrafter"/>
</dbReference>
<dbReference type="PANTHER" id="PTHR13906">
    <property type="entry name" value="PORCUPINE"/>
    <property type="match status" value="1"/>
</dbReference>
<name>A0AAW0Z316_9TREE</name>
<reference evidence="3 4" key="1">
    <citation type="journal article" date="2024" name="bioRxiv">
        <title>Comparative genomics of Cryptococcus and Kwoniella reveals pathogenesis evolution and contrasting karyotype dynamics via intercentromeric recombination or chromosome fusion.</title>
        <authorList>
            <person name="Coelho M.A."/>
            <person name="David-Palma M."/>
            <person name="Shea T."/>
            <person name="Bowers K."/>
            <person name="McGinley-Smith S."/>
            <person name="Mohammad A.W."/>
            <person name="Gnirke A."/>
            <person name="Yurkov A.M."/>
            <person name="Nowrousian M."/>
            <person name="Sun S."/>
            <person name="Cuomo C.A."/>
            <person name="Heitman J."/>
        </authorList>
    </citation>
    <scope>NUCLEOTIDE SEQUENCE [LARGE SCALE GENOMIC DNA]</scope>
    <source>
        <strain evidence="3 4">CBS 13917</strain>
    </source>
</reference>
<evidence type="ECO:0000256" key="2">
    <source>
        <dbReference type="SAM" id="Phobius"/>
    </source>
</evidence>
<keyword evidence="2" id="KW-0472">Membrane</keyword>
<accession>A0AAW0Z316</accession>